<dbReference type="SUPFAM" id="SSF53850">
    <property type="entry name" value="Periplasmic binding protein-like II"/>
    <property type="match status" value="1"/>
</dbReference>
<dbReference type="Gene3D" id="3.40.190.290">
    <property type="match status" value="1"/>
</dbReference>
<dbReference type="Pfam" id="PF03466">
    <property type="entry name" value="LysR_substrate"/>
    <property type="match status" value="1"/>
</dbReference>
<organism evidence="6 7">
    <name type="scientific">Sinobacterium norvegicum</name>
    <dbReference type="NCBI Taxonomy" id="1641715"/>
    <lineage>
        <taxon>Bacteria</taxon>
        <taxon>Pseudomonadati</taxon>
        <taxon>Pseudomonadota</taxon>
        <taxon>Gammaproteobacteria</taxon>
        <taxon>Cellvibrionales</taxon>
        <taxon>Spongiibacteraceae</taxon>
        <taxon>Sinobacterium</taxon>
    </lineage>
</organism>
<dbReference type="PROSITE" id="PS50931">
    <property type="entry name" value="HTH_LYSR"/>
    <property type="match status" value="1"/>
</dbReference>
<comment type="similarity">
    <text evidence="1">Belongs to the LysR transcriptional regulatory family.</text>
</comment>
<dbReference type="PANTHER" id="PTHR30126:SF94">
    <property type="entry name" value="LYSR FAMILY TRANSCRIPTIONAL REGULATOR"/>
    <property type="match status" value="1"/>
</dbReference>
<protein>
    <submittedName>
        <fullName evidence="6">HTH-type transcriptional activator CmpR</fullName>
    </submittedName>
</protein>
<sequence>MTLKQLQVFTAVVDKGVLAGAAEQLFISKAAVSMALQELESRLGEPLFDRVSNRLKINARGRQLLPMALELQQRCTDIEDLFADSEQVGNLTIGCSHTIGSGLLPQLLADFSQQQSLRSQRLSMRNSVELVDALVRFELDIAFIEADIRRTGLIRQQWLRDEMAVVCRVDHPLALADVTDVTDLECQRWVLRESGSGTRRQFDECLAASLADYDVALEVDSNEGVLNAVAAGLGLGFLSNITTQHAVASGRLAVLPLRQKFQRQLYFLYHQDKYQSAVVQRFIRFAETWQG</sequence>
<evidence type="ECO:0000256" key="2">
    <source>
        <dbReference type="ARBA" id="ARBA00023015"/>
    </source>
</evidence>
<gene>
    <name evidence="6" type="primary">cmpR_4</name>
    <name evidence="6" type="ORF">SIN8267_03047</name>
</gene>
<evidence type="ECO:0000256" key="1">
    <source>
        <dbReference type="ARBA" id="ARBA00009437"/>
    </source>
</evidence>
<evidence type="ECO:0000256" key="3">
    <source>
        <dbReference type="ARBA" id="ARBA00023125"/>
    </source>
</evidence>
<keyword evidence="7" id="KW-1185">Reference proteome</keyword>
<name>A0ABN8EKG4_9GAMM</name>
<dbReference type="InterPro" id="IPR005119">
    <property type="entry name" value="LysR_subst-bd"/>
</dbReference>
<dbReference type="PANTHER" id="PTHR30126">
    <property type="entry name" value="HTH-TYPE TRANSCRIPTIONAL REGULATOR"/>
    <property type="match status" value="1"/>
</dbReference>
<evidence type="ECO:0000313" key="6">
    <source>
        <dbReference type="EMBL" id="CAH0992908.1"/>
    </source>
</evidence>
<proteinExistence type="inferred from homology"/>
<keyword evidence="4" id="KW-0804">Transcription</keyword>
<dbReference type="InterPro" id="IPR000847">
    <property type="entry name" value="LysR_HTH_N"/>
</dbReference>
<dbReference type="RefSeq" id="WP_237445595.1">
    <property type="nucleotide sequence ID" value="NZ_CAKLPX010000004.1"/>
</dbReference>
<keyword evidence="3" id="KW-0238">DNA-binding</keyword>
<evidence type="ECO:0000259" key="5">
    <source>
        <dbReference type="PROSITE" id="PS50931"/>
    </source>
</evidence>
<reference evidence="6" key="1">
    <citation type="submission" date="2021-12" db="EMBL/GenBank/DDBJ databases">
        <authorList>
            <person name="Rodrigo-Torres L."/>
            <person name="Arahal R. D."/>
            <person name="Lucena T."/>
        </authorList>
    </citation>
    <scope>NUCLEOTIDE SEQUENCE</scope>
    <source>
        <strain evidence="6">CECT 8267</strain>
    </source>
</reference>
<dbReference type="PRINTS" id="PR00039">
    <property type="entry name" value="HTHLYSR"/>
</dbReference>
<accession>A0ABN8EKG4</accession>
<dbReference type="InterPro" id="IPR036390">
    <property type="entry name" value="WH_DNA-bd_sf"/>
</dbReference>
<dbReference type="Pfam" id="PF00126">
    <property type="entry name" value="HTH_1"/>
    <property type="match status" value="1"/>
</dbReference>
<evidence type="ECO:0000313" key="7">
    <source>
        <dbReference type="Proteomes" id="UP000838100"/>
    </source>
</evidence>
<dbReference type="Gene3D" id="1.10.10.10">
    <property type="entry name" value="Winged helix-like DNA-binding domain superfamily/Winged helix DNA-binding domain"/>
    <property type="match status" value="1"/>
</dbReference>
<dbReference type="InterPro" id="IPR036388">
    <property type="entry name" value="WH-like_DNA-bd_sf"/>
</dbReference>
<comment type="caution">
    <text evidence="6">The sequence shown here is derived from an EMBL/GenBank/DDBJ whole genome shotgun (WGS) entry which is preliminary data.</text>
</comment>
<feature type="domain" description="HTH lysR-type" evidence="5">
    <location>
        <begin position="1"/>
        <end position="58"/>
    </location>
</feature>
<dbReference type="SUPFAM" id="SSF46785">
    <property type="entry name" value="Winged helix' DNA-binding domain"/>
    <property type="match status" value="1"/>
</dbReference>
<keyword evidence="2" id="KW-0805">Transcription regulation</keyword>
<dbReference type="EMBL" id="CAKLPX010000004">
    <property type="protein sequence ID" value="CAH0992908.1"/>
    <property type="molecule type" value="Genomic_DNA"/>
</dbReference>
<evidence type="ECO:0000256" key="4">
    <source>
        <dbReference type="ARBA" id="ARBA00023163"/>
    </source>
</evidence>
<dbReference type="Proteomes" id="UP000838100">
    <property type="component" value="Unassembled WGS sequence"/>
</dbReference>